<evidence type="ECO:0000256" key="3">
    <source>
        <dbReference type="ARBA" id="ARBA00008495"/>
    </source>
</evidence>
<dbReference type="FunFam" id="2.130.10.10:FF:000175">
    <property type="entry name" value="Phospholipase A-2-activating protein"/>
    <property type="match status" value="1"/>
</dbReference>
<evidence type="ECO:0000256" key="9">
    <source>
        <dbReference type="SAM" id="MobiDB-lite"/>
    </source>
</evidence>
<dbReference type="Gene3D" id="3.10.20.870">
    <property type="entry name" value="PFU (PLAA family ubiquitin binding), C-terminal domain"/>
    <property type="match status" value="1"/>
</dbReference>
<dbReference type="GO" id="GO:0005634">
    <property type="term" value="C:nucleus"/>
    <property type="evidence" value="ECO:0007669"/>
    <property type="project" value="UniProtKB-SubCell"/>
</dbReference>
<dbReference type="PANTHER" id="PTHR19849">
    <property type="entry name" value="PHOSPHOLIPASE A-2-ACTIVATING PROTEIN"/>
    <property type="match status" value="1"/>
</dbReference>
<proteinExistence type="inferred from homology"/>
<evidence type="ECO:0000256" key="5">
    <source>
        <dbReference type="ARBA" id="ARBA00022574"/>
    </source>
</evidence>
<dbReference type="FunCoup" id="A0A168RKQ6">
    <property type="interactions" value="1526"/>
</dbReference>
<feature type="compositionally biased region" description="Low complexity" evidence="9">
    <location>
        <begin position="469"/>
        <end position="478"/>
    </location>
</feature>
<feature type="repeat" description="WD" evidence="8">
    <location>
        <begin position="142"/>
        <end position="173"/>
    </location>
</feature>
<dbReference type="PRINTS" id="PR00320">
    <property type="entry name" value="GPROTEINBRPT"/>
</dbReference>
<name>A0A168RKQ6_ABSGL</name>
<dbReference type="PROSITE" id="PS50294">
    <property type="entry name" value="WD_REPEATS_REGION"/>
    <property type="match status" value="1"/>
</dbReference>
<dbReference type="Pfam" id="PF00400">
    <property type="entry name" value="WD40"/>
    <property type="match status" value="6"/>
</dbReference>
<dbReference type="PANTHER" id="PTHR19849:SF0">
    <property type="entry name" value="PHOSPHOLIPASE A-2-ACTIVATING PROTEIN"/>
    <property type="match status" value="1"/>
</dbReference>
<sequence>MSGYYKLEATLHSHEQDVKAVACLSNDYVLSASRDKSVRSWTRTGPNDFTQHNTYLGHDHYINALLAIPPSEGFPEGLFASAGSDKLIHVYEPFNPSAPLYTLIDHTENVCALSTTPNGDIISGSWDKKAIVWKNFKKAYVLEGHTAAVLGVLGVDNDVVLTASADKTIRLWQNGKETKVFNGHTDVVRGLALVPGVGFASCSNDGTIRIWNMTGECLQELYGHTSFVYSITTLSTGELVSSGEDRTVRVWRDTECVQTLQQPCISVWSVASLPNNDIVVGGSDATVRLYTRSDERTAKPEDIKELDDQLANQAIPSNQLGDVNKDNLPGSEALLQPGNKEGQVIMVNVNGSVEAHQWDSTSRSWQKIGEVVGGVGSGKKQFYNGKEYDYVFDIDIGGGPNGMLKLPYNINQNPYDAAQKFLLANELSPMYVDQIVDFITKNTSGVSLDQPSNQYQDPFTGGSRYTPGQSTTQSTQSSFIDPYTGASGYHGSHTPTHTTAPAPSQSPASQKSKITPVQTYLALKQANVDAVGNKLQALNQQISDDKKLDENEVAALNRLMQYLKNPTSSSVGEDGLLTIVKICQTWSPNDRFPALDILRLLALYAPEDLLSAVPDGNAVTFLSSAGEILAASTATSALTKVAETNAMLAYRGLANLFNHQVGRKAVAAQQQDLISTLQADVVLTYKAKATKLAISTLSLNFAVFLTTEARDEDSEINLTGSLVDLVKDEEDEENLFRLLSALKTLFIHSPPCIEIATILDTKIELNRLKKKTSGRDRMQTVIGELITLLSP</sequence>
<gene>
    <name evidence="12" type="primary">ABSGL_12708.1 scaffold 13359</name>
</gene>
<keyword evidence="5 8" id="KW-0853">WD repeat</keyword>
<dbReference type="GO" id="GO:0043130">
    <property type="term" value="F:ubiquitin binding"/>
    <property type="evidence" value="ECO:0007669"/>
    <property type="project" value="TreeGrafter"/>
</dbReference>
<feature type="domain" description="PUL" evidence="11">
    <location>
        <begin position="513"/>
        <end position="788"/>
    </location>
</feature>
<keyword evidence="7" id="KW-0539">Nucleus</keyword>
<dbReference type="EMBL" id="LT554703">
    <property type="protein sequence ID" value="SAM07074.1"/>
    <property type="molecule type" value="Genomic_DNA"/>
</dbReference>
<dbReference type="PROSITE" id="PS51396">
    <property type="entry name" value="PUL"/>
    <property type="match status" value="1"/>
</dbReference>
<accession>A0A168RKQ6</accession>
<evidence type="ECO:0000256" key="1">
    <source>
        <dbReference type="ARBA" id="ARBA00004123"/>
    </source>
</evidence>
<dbReference type="InterPro" id="IPR036322">
    <property type="entry name" value="WD40_repeat_dom_sf"/>
</dbReference>
<feature type="repeat" description="WD" evidence="8">
    <location>
        <begin position="181"/>
        <end position="213"/>
    </location>
</feature>
<dbReference type="OMA" id="DKCIYYW"/>
<dbReference type="OrthoDB" id="10265988at2759"/>
<evidence type="ECO:0000256" key="4">
    <source>
        <dbReference type="ARBA" id="ARBA00022490"/>
    </source>
</evidence>
<feature type="compositionally biased region" description="Polar residues" evidence="9">
    <location>
        <begin position="446"/>
        <end position="457"/>
    </location>
</feature>
<dbReference type="PROSITE" id="PS50082">
    <property type="entry name" value="WD_REPEATS_2"/>
    <property type="match status" value="4"/>
</dbReference>
<dbReference type="InterPro" id="IPR015943">
    <property type="entry name" value="WD40/YVTN_repeat-like_dom_sf"/>
</dbReference>
<evidence type="ECO:0000256" key="7">
    <source>
        <dbReference type="ARBA" id="ARBA00023242"/>
    </source>
</evidence>
<keyword evidence="13" id="KW-1185">Reference proteome</keyword>
<dbReference type="Proteomes" id="UP000078561">
    <property type="component" value="Unassembled WGS sequence"/>
</dbReference>
<feature type="repeat" description="WD" evidence="8">
    <location>
        <begin position="221"/>
        <end position="251"/>
    </location>
</feature>
<dbReference type="Pfam" id="PF09070">
    <property type="entry name" value="PFU"/>
    <property type="match status" value="1"/>
</dbReference>
<protein>
    <recommendedName>
        <fullName evidence="14">PUL domain-containing protein</fullName>
    </recommendedName>
</protein>
<comment type="subcellular location">
    <subcellularLocation>
        <location evidence="2">Cytoplasm</location>
    </subcellularLocation>
    <subcellularLocation>
        <location evidence="1">Nucleus</location>
    </subcellularLocation>
</comment>
<dbReference type="SUPFAM" id="SSF50978">
    <property type="entry name" value="WD40 repeat-like"/>
    <property type="match status" value="1"/>
</dbReference>
<evidence type="ECO:0000259" key="11">
    <source>
        <dbReference type="PROSITE" id="PS51396"/>
    </source>
</evidence>
<dbReference type="InParanoid" id="A0A168RKQ6"/>
<dbReference type="InterPro" id="IPR013535">
    <property type="entry name" value="PUL_dom"/>
</dbReference>
<dbReference type="Pfam" id="PF08324">
    <property type="entry name" value="PUL"/>
    <property type="match status" value="1"/>
</dbReference>
<evidence type="ECO:0008006" key="14">
    <source>
        <dbReference type="Google" id="ProtNLM"/>
    </source>
</evidence>
<keyword evidence="6" id="KW-0677">Repeat</keyword>
<dbReference type="Gene3D" id="2.130.10.10">
    <property type="entry name" value="YVTN repeat-like/Quinoprotein amine dehydrogenase"/>
    <property type="match status" value="1"/>
</dbReference>
<dbReference type="InterPro" id="IPR011989">
    <property type="entry name" value="ARM-like"/>
</dbReference>
<feature type="compositionally biased region" description="Low complexity" evidence="9">
    <location>
        <begin position="492"/>
        <end position="510"/>
    </location>
</feature>
<evidence type="ECO:0000256" key="6">
    <source>
        <dbReference type="ARBA" id="ARBA00022737"/>
    </source>
</evidence>
<evidence type="ECO:0000259" key="10">
    <source>
        <dbReference type="PROSITE" id="PS51394"/>
    </source>
</evidence>
<dbReference type="STRING" id="4829.A0A168RKQ6"/>
<dbReference type="Gene3D" id="1.25.10.10">
    <property type="entry name" value="Leucine-rich Repeat Variant"/>
    <property type="match status" value="1"/>
</dbReference>
<dbReference type="InterPro" id="IPR001680">
    <property type="entry name" value="WD40_rpt"/>
</dbReference>
<evidence type="ECO:0000313" key="12">
    <source>
        <dbReference type="EMBL" id="SAM07074.1"/>
    </source>
</evidence>
<organism evidence="12">
    <name type="scientific">Absidia glauca</name>
    <name type="common">Pin mould</name>
    <dbReference type="NCBI Taxonomy" id="4829"/>
    <lineage>
        <taxon>Eukaryota</taxon>
        <taxon>Fungi</taxon>
        <taxon>Fungi incertae sedis</taxon>
        <taxon>Mucoromycota</taxon>
        <taxon>Mucoromycotina</taxon>
        <taxon>Mucoromycetes</taxon>
        <taxon>Mucorales</taxon>
        <taxon>Cunninghamellaceae</taxon>
        <taxon>Absidia</taxon>
    </lineage>
</organism>
<dbReference type="AlphaFoldDB" id="A0A168RKQ6"/>
<feature type="domain" description="PFU" evidence="10">
    <location>
        <begin position="357"/>
        <end position="453"/>
    </location>
</feature>
<feature type="repeat" description="WD" evidence="8">
    <location>
        <begin position="11"/>
        <end position="41"/>
    </location>
</feature>
<dbReference type="PROSITE" id="PS51394">
    <property type="entry name" value="PFU"/>
    <property type="match status" value="1"/>
</dbReference>
<evidence type="ECO:0000256" key="2">
    <source>
        <dbReference type="ARBA" id="ARBA00004496"/>
    </source>
</evidence>
<dbReference type="GO" id="GO:0010992">
    <property type="term" value="P:ubiquitin recycling"/>
    <property type="evidence" value="ECO:0007669"/>
    <property type="project" value="TreeGrafter"/>
</dbReference>
<evidence type="ECO:0000256" key="8">
    <source>
        <dbReference type="PROSITE-ProRule" id="PRU00221"/>
    </source>
</evidence>
<feature type="region of interest" description="Disordered" evidence="9">
    <location>
        <begin position="446"/>
        <end position="513"/>
    </location>
</feature>
<dbReference type="CDD" id="cd00200">
    <property type="entry name" value="WD40"/>
    <property type="match status" value="1"/>
</dbReference>
<dbReference type="InterPro" id="IPR020472">
    <property type="entry name" value="WD40_PAC1"/>
</dbReference>
<keyword evidence="4" id="KW-0963">Cytoplasm</keyword>
<evidence type="ECO:0000313" key="13">
    <source>
        <dbReference type="Proteomes" id="UP000078561"/>
    </source>
</evidence>
<comment type="similarity">
    <text evidence="3">Belongs to the WD repeat PLAP family.</text>
</comment>
<reference evidence="12" key="1">
    <citation type="submission" date="2016-04" db="EMBL/GenBank/DDBJ databases">
        <authorList>
            <person name="Evans L.H."/>
            <person name="Alamgir A."/>
            <person name="Owens N."/>
            <person name="Weber N.D."/>
            <person name="Virtaneva K."/>
            <person name="Barbian K."/>
            <person name="Babar A."/>
            <person name="Rosenke K."/>
        </authorList>
    </citation>
    <scope>NUCLEOTIDE SEQUENCE [LARGE SCALE GENOMIC DNA]</scope>
    <source>
        <strain evidence="12">CBS 101.48</strain>
    </source>
</reference>
<dbReference type="InterPro" id="IPR015155">
    <property type="entry name" value="PFU"/>
</dbReference>
<dbReference type="InterPro" id="IPR038122">
    <property type="entry name" value="PFU_sf"/>
</dbReference>
<dbReference type="GO" id="GO:0005737">
    <property type="term" value="C:cytoplasm"/>
    <property type="evidence" value="ECO:0007669"/>
    <property type="project" value="UniProtKB-SubCell"/>
</dbReference>
<dbReference type="SMART" id="SM00320">
    <property type="entry name" value="WD40"/>
    <property type="match status" value="7"/>
</dbReference>
<dbReference type="GO" id="GO:0043161">
    <property type="term" value="P:proteasome-mediated ubiquitin-dependent protein catabolic process"/>
    <property type="evidence" value="ECO:0007669"/>
    <property type="project" value="TreeGrafter"/>
</dbReference>